<dbReference type="eggNOG" id="COG1020">
    <property type="taxonomic scope" value="Bacteria"/>
</dbReference>
<dbReference type="InterPro" id="IPR023213">
    <property type="entry name" value="CAT-like_dom_sf"/>
</dbReference>
<dbReference type="GO" id="GO:0003824">
    <property type="term" value="F:catalytic activity"/>
    <property type="evidence" value="ECO:0007669"/>
    <property type="project" value="InterPro"/>
</dbReference>
<evidence type="ECO:0000313" key="3">
    <source>
        <dbReference type="Proteomes" id="UP000019225"/>
    </source>
</evidence>
<dbReference type="EMBL" id="CP007155">
    <property type="protein sequence ID" value="AHH97385.1"/>
    <property type="molecule type" value="Genomic_DNA"/>
</dbReference>
<gene>
    <name evidence="2" type="ORF">KALB_4021</name>
</gene>
<dbReference type="InterPro" id="IPR001242">
    <property type="entry name" value="Condensation_dom"/>
</dbReference>
<dbReference type="OrthoDB" id="5194982at2"/>
<dbReference type="Pfam" id="PF00668">
    <property type="entry name" value="Condensation"/>
    <property type="match status" value="1"/>
</dbReference>
<protein>
    <recommendedName>
        <fullName evidence="1">Condensation domain-containing protein</fullName>
    </recommendedName>
</protein>
<dbReference type="GO" id="GO:0008610">
    <property type="term" value="P:lipid biosynthetic process"/>
    <property type="evidence" value="ECO:0007669"/>
    <property type="project" value="UniProtKB-ARBA"/>
</dbReference>
<dbReference type="RefSeq" id="WP_025357472.1">
    <property type="nucleotide sequence ID" value="NZ_CP007155.1"/>
</dbReference>
<feature type="domain" description="Condensation" evidence="1">
    <location>
        <begin position="64"/>
        <end position="291"/>
    </location>
</feature>
<name>W5W9F0_9PSEU</name>
<sequence length="477" mass="52213">MITKSTATAEFHGGRSRVAALAWGQQATWDVMRGWPHEDRSFFTLTRWLPVPLLLGLGEVLEQISELVRRHESLRTLYHPTHRGEATQEVLASGAVTVEVFDRPAEDPVDFATIVNDCIARMKATGFDHDKELPVRFSVATHEGIPVLLMFGVSHLSADHMSTDLLSAELTALLKARADGTAAPAARQALQPVDLATMEHSPEGQLCNVEAMRYLRQQLDRLAPGLVPVRAVPSSPRFFRAELESDAIPVAVRAAARRYRSTTSVVLLSITTALVRCFCPGPVYPLDIMQSNRVAPELFATVSSLNQAVRTAVDLAAGSFGEVLCQSESVMAAARRHSRYDGRAAKEVVRTVASSRGTEFEPGFQFNDMWSTVAKSAAGPAGGLAELDRLTETTTFDWPQKTDSEGMAIFLDTRGTPERINLSLMADTALLPPEDIRAFLFAFERIAIVLATSDITFTQIEELFAEHRTHAGNRSGS</sequence>
<dbReference type="KEGG" id="kal:KALB_4021"/>
<dbReference type="Gene3D" id="3.30.559.30">
    <property type="entry name" value="Nonribosomal peptide synthetase, condensation domain"/>
    <property type="match status" value="1"/>
</dbReference>
<dbReference type="STRING" id="1449976.KALB_4021"/>
<accession>W5W9F0</accession>
<dbReference type="SUPFAM" id="SSF52777">
    <property type="entry name" value="CoA-dependent acyltransferases"/>
    <property type="match status" value="2"/>
</dbReference>
<dbReference type="HOGENOM" id="CLU_032284_0_0_11"/>
<dbReference type="Gene3D" id="3.30.559.10">
    <property type="entry name" value="Chloramphenicol acetyltransferase-like domain"/>
    <property type="match status" value="1"/>
</dbReference>
<keyword evidence="3" id="KW-1185">Reference proteome</keyword>
<reference evidence="2 3" key="1">
    <citation type="journal article" date="2014" name="BMC Genomics">
        <title>Complete genome sequence of producer of the glycopeptide antibiotic Aculeximycin Kutzneria albida DSM 43870T, a representative of minor genus of Pseudonocardiaceae.</title>
        <authorList>
            <person name="Rebets Y."/>
            <person name="Tokovenko B."/>
            <person name="Lushchyk I."/>
            <person name="Ruckert C."/>
            <person name="Zaburannyi N."/>
            <person name="Bechthold A."/>
            <person name="Kalinowski J."/>
            <person name="Luzhetskyy A."/>
        </authorList>
    </citation>
    <scope>NUCLEOTIDE SEQUENCE [LARGE SCALE GENOMIC DNA]</scope>
    <source>
        <strain evidence="2">DSM 43870</strain>
    </source>
</reference>
<proteinExistence type="predicted"/>
<dbReference type="AlphaFoldDB" id="W5W9F0"/>
<dbReference type="Proteomes" id="UP000019225">
    <property type="component" value="Chromosome"/>
</dbReference>
<organism evidence="2 3">
    <name type="scientific">Kutzneria albida DSM 43870</name>
    <dbReference type="NCBI Taxonomy" id="1449976"/>
    <lineage>
        <taxon>Bacteria</taxon>
        <taxon>Bacillati</taxon>
        <taxon>Actinomycetota</taxon>
        <taxon>Actinomycetes</taxon>
        <taxon>Pseudonocardiales</taxon>
        <taxon>Pseudonocardiaceae</taxon>
        <taxon>Kutzneria</taxon>
    </lineage>
</organism>
<evidence type="ECO:0000259" key="1">
    <source>
        <dbReference type="Pfam" id="PF00668"/>
    </source>
</evidence>
<evidence type="ECO:0000313" key="2">
    <source>
        <dbReference type="EMBL" id="AHH97385.1"/>
    </source>
</evidence>